<accession>A0AAD5KI96</accession>
<evidence type="ECO:0000313" key="1">
    <source>
        <dbReference type="EMBL" id="KAI9272788.1"/>
    </source>
</evidence>
<name>A0AAD5KI96_9FUNG</name>
<gene>
    <name evidence="1" type="ORF">BDA99DRAFT_569086</name>
</gene>
<keyword evidence="2" id="KW-1185">Reference proteome</keyword>
<dbReference type="Proteomes" id="UP001209540">
    <property type="component" value="Unassembled WGS sequence"/>
</dbReference>
<organism evidence="1 2">
    <name type="scientific">Phascolomyces articulosus</name>
    <dbReference type="NCBI Taxonomy" id="60185"/>
    <lineage>
        <taxon>Eukaryota</taxon>
        <taxon>Fungi</taxon>
        <taxon>Fungi incertae sedis</taxon>
        <taxon>Mucoromycota</taxon>
        <taxon>Mucoromycotina</taxon>
        <taxon>Mucoromycetes</taxon>
        <taxon>Mucorales</taxon>
        <taxon>Lichtheimiaceae</taxon>
        <taxon>Phascolomyces</taxon>
    </lineage>
</organism>
<reference evidence="1" key="1">
    <citation type="journal article" date="2022" name="IScience">
        <title>Evolution of zygomycete secretomes and the origins of terrestrial fungal ecologies.</title>
        <authorList>
            <person name="Chang Y."/>
            <person name="Wang Y."/>
            <person name="Mondo S."/>
            <person name="Ahrendt S."/>
            <person name="Andreopoulos W."/>
            <person name="Barry K."/>
            <person name="Beard J."/>
            <person name="Benny G.L."/>
            <person name="Blankenship S."/>
            <person name="Bonito G."/>
            <person name="Cuomo C."/>
            <person name="Desiro A."/>
            <person name="Gervers K.A."/>
            <person name="Hundley H."/>
            <person name="Kuo A."/>
            <person name="LaButti K."/>
            <person name="Lang B.F."/>
            <person name="Lipzen A."/>
            <person name="O'Donnell K."/>
            <person name="Pangilinan J."/>
            <person name="Reynolds N."/>
            <person name="Sandor L."/>
            <person name="Smith M.E."/>
            <person name="Tsang A."/>
            <person name="Grigoriev I.V."/>
            <person name="Stajich J.E."/>
            <person name="Spatafora J.W."/>
        </authorList>
    </citation>
    <scope>NUCLEOTIDE SEQUENCE</scope>
    <source>
        <strain evidence="1">RSA 2281</strain>
    </source>
</reference>
<protein>
    <submittedName>
        <fullName evidence="1">Uncharacterized protein</fullName>
    </submittedName>
</protein>
<comment type="caution">
    <text evidence="1">The sequence shown here is derived from an EMBL/GenBank/DDBJ whole genome shotgun (WGS) entry which is preliminary data.</text>
</comment>
<evidence type="ECO:0000313" key="2">
    <source>
        <dbReference type="Proteomes" id="UP001209540"/>
    </source>
</evidence>
<reference evidence="1" key="2">
    <citation type="submission" date="2023-02" db="EMBL/GenBank/DDBJ databases">
        <authorList>
            <consortium name="DOE Joint Genome Institute"/>
            <person name="Mondo S.J."/>
            <person name="Chang Y."/>
            <person name="Wang Y."/>
            <person name="Ahrendt S."/>
            <person name="Andreopoulos W."/>
            <person name="Barry K."/>
            <person name="Beard J."/>
            <person name="Benny G.L."/>
            <person name="Blankenship S."/>
            <person name="Bonito G."/>
            <person name="Cuomo C."/>
            <person name="Desiro A."/>
            <person name="Gervers K.A."/>
            <person name="Hundley H."/>
            <person name="Kuo A."/>
            <person name="LaButti K."/>
            <person name="Lang B.F."/>
            <person name="Lipzen A."/>
            <person name="O'Donnell K."/>
            <person name="Pangilinan J."/>
            <person name="Reynolds N."/>
            <person name="Sandor L."/>
            <person name="Smith M.W."/>
            <person name="Tsang A."/>
            <person name="Grigoriev I.V."/>
            <person name="Stajich J.E."/>
            <person name="Spatafora J.W."/>
        </authorList>
    </citation>
    <scope>NUCLEOTIDE SEQUENCE</scope>
    <source>
        <strain evidence="1">RSA 2281</strain>
    </source>
</reference>
<proteinExistence type="predicted"/>
<sequence>MMTTIQLPLHYYTYLTYGQIEPSDLQKRCSPSYKNNCLVFIFDDPQISFDEGWALLRSHFSSERGDLLMIDAMRKKPSTHSASLIIEAHFTERESGYKAPKASMFPKVPPASSVILKRYSTRNGNIELYDHQIRRTSNNKVTVRSTIPETPIFRVYRLHSIPLVGNPRSICDDISEGIRDALRTDYKFLGDIPTEIVVDVVEGFTGPTNPNTWYNGRKPLSNGTFHVIIDTTFLPPHASPLIKFKLYDHSHVYILDNPTSHYLYCTQFGKRMIIELTIIPLE</sequence>
<dbReference type="EMBL" id="JAIXMP010000005">
    <property type="protein sequence ID" value="KAI9272788.1"/>
    <property type="molecule type" value="Genomic_DNA"/>
</dbReference>
<dbReference type="AlphaFoldDB" id="A0AAD5KI96"/>